<evidence type="ECO:0000256" key="5">
    <source>
        <dbReference type="ARBA" id="ARBA00022614"/>
    </source>
</evidence>
<dbReference type="Pfam" id="PF00069">
    <property type="entry name" value="Pkinase"/>
    <property type="match status" value="1"/>
</dbReference>
<evidence type="ECO:0000313" key="23">
    <source>
        <dbReference type="Proteomes" id="UP000298416"/>
    </source>
</evidence>
<organism evidence="22">
    <name type="scientific">Salvia splendens</name>
    <name type="common">Scarlet sage</name>
    <dbReference type="NCBI Taxonomy" id="180675"/>
    <lineage>
        <taxon>Eukaryota</taxon>
        <taxon>Viridiplantae</taxon>
        <taxon>Streptophyta</taxon>
        <taxon>Embryophyta</taxon>
        <taxon>Tracheophyta</taxon>
        <taxon>Spermatophyta</taxon>
        <taxon>Magnoliopsida</taxon>
        <taxon>eudicotyledons</taxon>
        <taxon>Gunneridae</taxon>
        <taxon>Pentapetalae</taxon>
        <taxon>asterids</taxon>
        <taxon>lamiids</taxon>
        <taxon>Lamiales</taxon>
        <taxon>Lamiaceae</taxon>
        <taxon>Nepetoideae</taxon>
        <taxon>Mentheae</taxon>
        <taxon>Salviinae</taxon>
        <taxon>Salvia</taxon>
        <taxon>Salvia subgen. Calosphace</taxon>
        <taxon>core Calosphace</taxon>
    </lineage>
</organism>
<keyword evidence="6" id="KW-0808">Transferase</keyword>
<comment type="subcellular location">
    <subcellularLocation>
        <location evidence="1">Membrane</location>
        <topology evidence="1">Single-pass type I membrane protein</topology>
    </subcellularLocation>
</comment>
<keyword evidence="9" id="KW-0677">Repeat</keyword>
<evidence type="ECO:0000256" key="6">
    <source>
        <dbReference type="ARBA" id="ARBA00022679"/>
    </source>
</evidence>
<feature type="binding site" evidence="19">
    <location>
        <position position="155"/>
    </location>
    <ligand>
        <name>ATP</name>
        <dbReference type="ChEBI" id="CHEBI:30616"/>
    </ligand>
</feature>
<keyword evidence="5" id="KW-0433">Leucine-rich repeat</keyword>
<dbReference type="PANTHER" id="PTHR48005:SF44">
    <property type="entry name" value="MDIS1-INTERACTING RECEPTOR LIKE KINASE 2-LIKE ISOFORM X1"/>
    <property type="match status" value="1"/>
</dbReference>
<dbReference type="AlphaFoldDB" id="A0A8X9A429"/>
<evidence type="ECO:0000256" key="14">
    <source>
        <dbReference type="ARBA" id="ARBA00023136"/>
    </source>
</evidence>
<dbReference type="PROSITE" id="PS00107">
    <property type="entry name" value="PROTEIN_KINASE_ATP"/>
    <property type="match status" value="1"/>
</dbReference>
<evidence type="ECO:0000256" key="19">
    <source>
        <dbReference type="PROSITE-ProRule" id="PRU10141"/>
    </source>
</evidence>
<keyword evidence="4" id="KW-0597">Phosphoprotein</keyword>
<keyword evidence="8" id="KW-0732">Signal</keyword>
<dbReference type="EMBL" id="PNBA02000004">
    <property type="protein sequence ID" value="KAG6426956.1"/>
    <property type="molecule type" value="Genomic_DNA"/>
</dbReference>
<comment type="catalytic activity">
    <reaction evidence="18">
        <text>L-seryl-[protein] + ATP = O-phospho-L-seryl-[protein] + ADP + H(+)</text>
        <dbReference type="Rhea" id="RHEA:17989"/>
        <dbReference type="Rhea" id="RHEA-COMP:9863"/>
        <dbReference type="Rhea" id="RHEA-COMP:11604"/>
        <dbReference type="ChEBI" id="CHEBI:15378"/>
        <dbReference type="ChEBI" id="CHEBI:29999"/>
        <dbReference type="ChEBI" id="CHEBI:30616"/>
        <dbReference type="ChEBI" id="CHEBI:83421"/>
        <dbReference type="ChEBI" id="CHEBI:456216"/>
        <dbReference type="EC" id="2.7.11.1"/>
    </reaction>
</comment>
<keyword evidence="14 20" id="KW-0472">Membrane</keyword>
<dbReference type="GO" id="GO:0004674">
    <property type="term" value="F:protein serine/threonine kinase activity"/>
    <property type="evidence" value="ECO:0007669"/>
    <property type="project" value="UniProtKB-KW"/>
</dbReference>
<keyword evidence="7 20" id="KW-0812">Transmembrane</keyword>
<keyword evidence="13 20" id="KW-1133">Transmembrane helix</keyword>
<dbReference type="InterPro" id="IPR017441">
    <property type="entry name" value="Protein_kinase_ATP_BS"/>
</dbReference>
<dbReference type="PANTHER" id="PTHR48005">
    <property type="entry name" value="LEUCINE RICH REPEAT KINASE 2"/>
    <property type="match status" value="1"/>
</dbReference>
<reference evidence="22" key="1">
    <citation type="submission" date="2018-01" db="EMBL/GenBank/DDBJ databases">
        <authorList>
            <person name="Mao J.F."/>
        </authorList>
    </citation>
    <scope>NUCLEOTIDE SEQUENCE</scope>
    <source>
        <strain evidence="22">Huo1</strain>
        <tissue evidence="22">Leaf</tissue>
    </source>
</reference>
<dbReference type="InterPro" id="IPR000719">
    <property type="entry name" value="Prot_kinase_dom"/>
</dbReference>
<dbReference type="PROSITE" id="PS00109">
    <property type="entry name" value="PROTEIN_KINASE_TYR"/>
    <property type="match status" value="1"/>
</dbReference>
<evidence type="ECO:0000256" key="7">
    <source>
        <dbReference type="ARBA" id="ARBA00022692"/>
    </source>
</evidence>
<dbReference type="CDD" id="cd14066">
    <property type="entry name" value="STKc_IRAK"/>
    <property type="match status" value="1"/>
</dbReference>
<dbReference type="FunFam" id="3.30.200.20:FF:000309">
    <property type="entry name" value="Leucine-rich repeat receptor protein kinase MSP1"/>
    <property type="match status" value="1"/>
</dbReference>
<sequence length="424" mass="46374">MVSLITFDFSYNNLSGPIPTGGAFREAPAGAFEGNTGLCGAAQGLTFCDENSPTRNRTKILAAIIGSVVSLVVLATTIAVCLILRRKAKKDDQESKGSATYEYSESLIWERDGKLTFGELVRATEDFDEKYCIGRGGFGSVYRAELDAGQVVAVKRLNVSEPSDTPPINRKAFENEIRTLTEVRHRNIIKLYGYCSKEGSMYLVYEYVERGSFRNVLCNDENITELSWATRVKIVQGVAHALAYLHYDCSPPIVHRDVSSSNILLEFDLEAKLSDFGTAKLLASDSSNWTTAAGSYGYMAPELALTMKVTEKSDVYSFGVVALEVMMGRHPGELISSLSEKAAMDGNPELFLKVLIDQRLSPPTGIMAEEVVFVVTIALSCIRAAPELRPNMRSVAQDLSAHTQAYLPEPLGTIKVSKLSSNSK</sequence>
<dbReference type="FunFam" id="1.10.510.10:FF:000445">
    <property type="entry name" value="MDIS1-interacting receptor like kinase 2"/>
    <property type="match status" value="1"/>
</dbReference>
<feature type="domain" description="Protein kinase" evidence="21">
    <location>
        <begin position="127"/>
        <end position="407"/>
    </location>
</feature>
<keyword evidence="10 19" id="KW-0547">Nucleotide-binding</keyword>
<evidence type="ECO:0000256" key="1">
    <source>
        <dbReference type="ARBA" id="ARBA00004479"/>
    </source>
</evidence>
<evidence type="ECO:0000313" key="22">
    <source>
        <dbReference type="EMBL" id="KAG6426956.1"/>
    </source>
</evidence>
<keyword evidence="3" id="KW-0723">Serine/threonine-protein kinase</keyword>
<comment type="caution">
    <text evidence="22">The sequence shown here is derived from an EMBL/GenBank/DDBJ whole genome shotgun (WGS) entry which is preliminary data.</text>
</comment>
<dbReference type="PROSITE" id="PS50011">
    <property type="entry name" value="PROTEIN_KINASE_DOM"/>
    <property type="match status" value="1"/>
</dbReference>
<evidence type="ECO:0000256" key="3">
    <source>
        <dbReference type="ARBA" id="ARBA00022527"/>
    </source>
</evidence>
<keyword evidence="15" id="KW-0675">Receptor</keyword>
<evidence type="ECO:0000256" key="11">
    <source>
        <dbReference type="ARBA" id="ARBA00022777"/>
    </source>
</evidence>
<protein>
    <recommendedName>
        <fullName evidence="2">non-specific serine/threonine protein kinase</fullName>
        <ecNumber evidence="2">2.7.11.1</ecNumber>
    </recommendedName>
</protein>
<proteinExistence type="predicted"/>
<comment type="catalytic activity">
    <reaction evidence="17">
        <text>L-threonyl-[protein] + ATP = O-phospho-L-threonyl-[protein] + ADP + H(+)</text>
        <dbReference type="Rhea" id="RHEA:46608"/>
        <dbReference type="Rhea" id="RHEA-COMP:11060"/>
        <dbReference type="Rhea" id="RHEA-COMP:11605"/>
        <dbReference type="ChEBI" id="CHEBI:15378"/>
        <dbReference type="ChEBI" id="CHEBI:30013"/>
        <dbReference type="ChEBI" id="CHEBI:30616"/>
        <dbReference type="ChEBI" id="CHEBI:61977"/>
        <dbReference type="ChEBI" id="CHEBI:456216"/>
        <dbReference type="EC" id="2.7.11.1"/>
    </reaction>
</comment>
<keyword evidence="16" id="KW-0325">Glycoprotein</keyword>
<dbReference type="Gene3D" id="3.30.200.20">
    <property type="entry name" value="Phosphorylase Kinase, domain 1"/>
    <property type="match status" value="1"/>
</dbReference>
<evidence type="ECO:0000256" key="2">
    <source>
        <dbReference type="ARBA" id="ARBA00012513"/>
    </source>
</evidence>
<evidence type="ECO:0000256" key="8">
    <source>
        <dbReference type="ARBA" id="ARBA00022729"/>
    </source>
</evidence>
<gene>
    <name evidence="22" type="ORF">SASPL_111195</name>
</gene>
<keyword evidence="11" id="KW-0418">Kinase</keyword>
<evidence type="ECO:0000256" key="18">
    <source>
        <dbReference type="ARBA" id="ARBA00048679"/>
    </source>
</evidence>
<evidence type="ECO:0000256" key="15">
    <source>
        <dbReference type="ARBA" id="ARBA00023170"/>
    </source>
</evidence>
<evidence type="ECO:0000256" key="20">
    <source>
        <dbReference type="SAM" id="Phobius"/>
    </source>
</evidence>
<evidence type="ECO:0000256" key="16">
    <source>
        <dbReference type="ARBA" id="ARBA00023180"/>
    </source>
</evidence>
<reference evidence="22" key="2">
    <citation type="submission" date="2020-08" db="EMBL/GenBank/DDBJ databases">
        <title>Plant Genome Project.</title>
        <authorList>
            <person name="Zhang R.-G."/>
        </authorList>
    </citation>
    <scope>NUCLEOTIDE SEQUENCE</scope>
    <source>
        <strain evidence="22">Huo1</strain>
        <tissue evidence="22">Leaf</tissue>
    </source>
</reference>
<evidence type="ECO:0000256" key="10">
    <source>
        <dbReference type="ARBA" id="ARBA00022741"/>
    </source>
</evidence>
<keyword evidence="23" id="KW-1185">Reference proteome</keyword>
<evidence type="ECO:0000259" key="21">
    <source>
        <dbReference type="PROSITE" id="PS50011"/>
    </source>
</evidence>
<evidence type="ECO:0000256" key="17">
    <source>
        <dbReference type="ARBA" id="ARBA00047899"/>
    </source>
</evidence>
<dbReference type="InterPro" id="IPR032675">
    <property type="entry name" value="LRR_dom_sf"/>
</dbReference>
<dbReference type="InterPro" id="IPR051420">
    <property type="entry name" value="Ser_Thr_Kinases_DiverseReg"/>
</dbReference>
<dbReference type="InterPro" id="IPR008266">
    <property type="entry name" value="Tyr_kinase_AS"/>
</dbReference>
<feature type="transmembrane region" description="Helical" evidence="20">
    <location>
        <begin position="60"/>
        <end position="84"/>
    </location>
</feature>
<evidence type="ECO:0000256" key="4">
    <source>
        <dbReference type="ARBA" id="ARBA00022553"/>
    </source>
</evidence>
<dbReference type="InterPro" id="IPR011009">
    <property type="entry name" value="Kinase-like_dom_sf"/>
</dbReference>
<evidence type="ECO:0000256" key="9">
    <source>
        <dbReference type="ARBA" id="ARBA00022737"/>
    </source>
</evidence>
<dbReference type="GO" id="GO:0005524">
    <property type="term" value="F:ATP binding"/>
    <property type="evidence" value="ECO:0007669"/>
    <property type="project" value="UniProtKB-UniRule"/>
</dbReference>
<name>A0A8X9A429_SALSN</name>
<dbReference type="GO" id="GO:0016020">
    <property type="term" value="C:membrane"/>
    <property type="evidence" value="ECO:0007669"/>
    <property type="project" value="UniProtKB-SubCell"/>
</dbReference>
<dbReference type="Gene3D" id="3.80.10.10">
    <property type="entry name" value="Ribonuclease Inhibitor"/>
    <property type="match status" value="1"/>
</dbReference>
<dbReference type="Gene3D" id="1.10.510.10">
    <property type="entry name" value="Transferase(Phosphotransferase) domain 1"/>
    <property type="match status" value="1"/>
</dbReference>
<evidence type="ECO:0000256" key="12">
    <source>
        <dbReference type="ARBA" id="ARBA00022840"/>
    </source>
</evidence>
<dbReference type="EC" id="2.7.11.1" evidence="2"/>
<evidence type="ECO:0000256" key="13">
    <source>
        <dbReference type="ARBA" id="ARBA00022989"/>
    </source>
</evidence>
<dbReference type="Proteomes" id="UP000298416">
    <property type="component" value="Unassembled WGS sequence"/>
</dbReference>
<accession>A0A8X9A429</accession>
<keyword evidence="12 19" id="KW-0067">ATP-binding</keyword>
<dbReference type="SUPFAM" id="SSF56112">
    <property type="entry name" value="Protein kinase-like (PK-like)"/>
    <property type="match status" value="1"/>
</dbReference>